<evidence type="ECO:0000313" key="8">
    <source>
        <dbReference type="Proteomes" id="UP000320390"/>
    </source>
</evidence>
<name>A0A518EVF6_9BACT</name>
<dbReference type="InterPro" id="IPR036388">
    <property type="entry name" value="WH-like_DNA-bd_sf"/>
</dbReference>
<dbReference type="PANTHER" id="PTHR43133:SF62">
    <property type="entry name" value="RNA POLYMERASE SIGMA FACTOR SIGZ"/>
    <property type="match status" value="1"/>
</dbReference>
<feature type="domain" description="RNA polymerase sigma-70 region 2" evidence="5">
    <location>
        <begin position="28"/>
        <end position="95"/>
    </location>
</feature>
<evidence type="ECO:0000256" key="1">
    <source>
        <dbReference type="ARBA" id="ARBA00010641"/>
    </source>
</evidence>
<dbReference type="SUPFAM" id="SSF88946">
    <property type="entry name" value="Sigma2 domain of RNA polymerase sigma factors"/>
    <property type="match status" value="1"/>
</dbReference>
<dbReference type="CDD" id="cd06171">
    <property type="entry name" value="Sigma70_r4"/>
    <property type="match status" value="1"/>
</dbReference>
<evidence type="ECO:0000313" key="7">
    <source>
        <dbReference type="EMBL" id="QDV08051.1"/>
    </source>
</evidence>
<dbReference type="AlphaFoldDB" id="A0A518EVF6"/>
<keyword evidence="8" id="KW-1185">Reference proteome</keyword>
<dbReference type="GO" id="GO:0016987">
    <property type="term" value="F:sigma factor activity"/>
    <property type="evidence" value="ECO:0007669"/>
    <property type="project" value="UniProtKB-KW"/>
</dbReference>
<accession>A0A518EVF6</accession>
<gene>
    <name evidence="7" type="primary">rpoE_7</name>
    <name evidence="7" type="ORF">Poly30_35870</name>
</gene>
<keyword evidence="2" id="KW-0805">Transcription regulation</keyword>
<proteinExistence type="inferred from homology"/>
<dbReference type="Gene3D" id="1.10.1740.10">
    <property type="match status" value="1"/>
</dbReference>
<evidence type="ECO:0000256" key="2">
    <source>
        <dbReference type="ARBA" id="ARBA00023015"/>
    </source>
</evidence>
<keyword evidence="4" id="KW-0804">Transcription</keyword>
<dbReference type="NCBIfam" id="TIGR02937">
    <property type="entry name" value="sigma70-ECF"/>
    <property type="match status" value="1"/>
</dbReference>
<evidence type="ECO:0000259" key="5">
    <source>
        <dbReference type="Pfam" id="PF04542"/>
    </source>
</evidence>
<dbReference type="SUPFAM" id="SSF88659">
    <property type="entry name" value="Sigma3 and sigma4 domains of RNA polymerase sigma factors"/>
    <property type="match status" value="1"/>
</dbReference>
<dbReference type="Pfam" id="PF08281">
    <property type="entry name" value="Sigma70_r4_2"/>
    <property type="match status" value="1"/>
</dbReference>
<dbReference type="EMBL" id="CP036434">
    <property type="protein sequence ID" value="QDV08051.1"/>
    <property type="molecule type" value="Genomic_DNA"/>
</dbReference>
<evidence type="ECO:0000256" key="3">
    <source>
        <dbReference type="ARBA" id="ARBA00023082"/>
    </source>
</evidence>
<dbReference type="InterPro" id="IPR013324">
    <property type="entry name" value="RNA_pol_sigma_r3/r4-like"/>
</dbReference>
<reference evidence="7 8" key="1">
    <citation type="submission" date="2019-02" db="EMBL/GenBank/DDBJ databases">
        <title>Deep-cultivation of Planctomycetes and their phenomic and genomic characterization uncovers novel biology.</title>
        <authorList>
            <person name="Wiegand S."/>
            <person name="Jogler M."/>
            <person name="Boedeker C."/>
            <person name="Pinto D."/>
            <person name="Vollmers J."/>
            <person name="Rivas-Marin E."/>
            <person name="Kohn T."/>
            <person name="Peeters S.H."/>
            <person name="Heuer A."/>
            <person name="Rast P."/>
            <person name="Oberbeckmann S."/>
            <person name="Bunk B."/>
            <person name="Jeske O."/>
            <person name="Meyerdierks A."/>
            <person name="Storesund J.E."/>
            <person name="Kallscheuer N."/>
            <person name="Luecker S."/>
            <person name="Lage O.M."/>
            <person name="Pohl T."/>
            <person name="Merkel B.J."/>
            <person name="Hornburger P."/>
            <person name="Mueller R.-W."/>
            <person name="Bruemmer F."/>
            <person name="Labrenz M."/>
            <person name="Spormann A.M."/>
            <person name="Op den Camp H."/>
            <person name="Overmann J."/>
            <person name="Amann R."/>
            <person name="Jetten M.S.M."/>
            <person name="Mascher T."/>
            <person name="Medema M.H."/>
            <person name="Devos D.P."/>
            <person name="Kaster A.-K."/>
            <person name="Ovreas L."/>
            <person name="Rohde M."/>
            <person name="Galperin M.Y."/>
            <person name="Jogler C."/>
        </authorList>
    </citation>
    <scope>NUCLEOTIDE SEQUENCE [LARGE SCALE GENOMIC DNA]</scope>
    <source>
        <strain evidence="7 8">Poly30</strain>
    </source>
</reference>
<comment type="similarity">
    <text evidence="1">Belongs to the sigma-70 factor family. ECF subfamily.</text>
</comment>
<organism evidence="7 8">
    <name type="scientific">Saltatorellus ferox</name>
    <dbReference type="NCBI Taxonomy" id="2528018"/>
    <lineage>
        <taxon>Bacteria</taxon>
        <taxon>Pseudomonadati</taxon>
        <taxon>Planctomycetota</taxon>
        <taxon>Planctomycetia</taxon>
        <taxon>Planctomycetia incertae sedis</taxon>
        <taxon>Saltatorellus</taxon>
    </lineage>
</organism>
<evidence type="ECO:0000259" key="6">
    <source>
        <dbReference type="Pfam" id="PF08281"/>
    </source>
</evidence>
<keyword evidence="3" id="KW-0731">Sigma factor</keyword>
<dbReference type="InterPro" id="IPR013325">
    <property type="entry name" value="RNA_pol_sigma_r2"/>
</dbReference>
<dbReference type="Gene3D" id="1.10.10.10">
    <property type="entry name" value="Winged helix-like DNA-binding domain superfamily/Winged helix DNA-binding domain"/>
    <property type="match status" value="1"/>
</dbReference>
<sequence>MTSRSAAQPTILERVAAGDPGAVKDVLSRYSALVWSLASGLSRDPHEIEDVVQDIFVDVWRSSKRYDPRVASEATFIATIARRRVIDRRRRAGRRVDPEPLEEELAPGADDPSLRQVDIEDEAMQAKEVLAELSGDRRRVLELSVVTGLTHREIAADTGIPLGTVKSHIRRGLVEVSERLKARRVAHGEDGE</sequence>
<dbReference type="OrthoDB" id="9784272at2"/>
<dbReference type="GO" id="GO:0006352">
    <property type="term" value="P:DNA-templated transcription initiation"/>
    <property type="evidence" value="ECO:0007669"/>
    <property type="project" value="InterPro"/>
</dbReference>
<dbReference type="InterPro" id="IPR014284">
    <property type="entry name" value="RNA_pol_sigma-70_dom"/>
</dbReference>
<dbReference type="Pfam" id="PF04542">
    <property type="entry name" value="Sigma70_r2"/>
    <property type="match status" value="1"/>
</dbReference>
<feature type="domain" description="RNA polymerase sigma factor 70 region 4 type 2" evidence="6">
    <location>
        <begin position="126"/>
        <end position="173"/>
    </location>
</feature>
<dbReference type="Proteomes" id="UP000320390">
    <property type="component" value="Chromosome"/>
</dbReference>
<dbReference type="RefSeq" id="WP_145200033.1">
    <property type="nucleotide sequence ID" value="NZ_CP036434.1"/>
</dbReference>
<dbReference type="InterPro" id="IPR039425">
    <property type="entry name" value="RNA_pol_sigma-70-like"/>
</dbReference>
<dbReference type="GO" id="GO:0003677">
    <property type="term" value="F:DNA binding"/>
    <property type="evidence" value="ECO:0007669"/>
    <property type="project" value="InterPro"/>
</dbReference>
<dbReference type="PANTHER" id="PTHR43133">
    <property type="entry name" value="RNA POLYMERASE ECF-TYPE SIGMA FACTO"/>
    <property type="match status" value="1"/>
</dbReference>
<protein>
    <submittedName>
        <fullName evidence="7">ECF RNA polymerase sigma factor RpoE</fullName>
    </submittedName>
</protein>
<dbReference type="InterPro" id="IPR007627">
    <property type="entry name" value="RNA_pol_sigma70_r2"/>
</dbReference>
<dbReference type="InterPro" id="IPR013249">
    <property type="entry name" value="RNA_pol_sigma70_r4_t2"/>
</dbReference>
<evidence type="ECO:0000256" key="4">
    <source>
        <dbReference type="ARBA" id="ARBA00023163"/>
    </source>
</evidence>